<keyword evidence="1" id="KW-0812">Transmembrane</keyword>
<organism evidence="2 3">
    <name type="scientific">Neobacillus ginsengisoli</name>
    <dbReference type="NCBI Taxonomy" id="904295"/>
    <lineage>
        <taxon>Bacteria</taxon>
        <taxon>Bacillati</taxon>
        <taxon>Bacillota</taxon>
        <taxon>Bacilli</taxon>
        <taxon>Bacillales</taxon>
        <taxon>Bacillaceae</taxon>
        <taxon>Neobacillus</taxon>
    </lineage>
</organism>
<evidence type="ECO:0000256" key="1">
    <source>
        <dbReference type="SAM" id="Phobius"/>
    </source>
</evidence>
<dbReference type="Pfam" id="PF14897">
    <property type="entry name" value="EpsG"/>
    <property type="match status" value="1"/>
</dbReference>
<evidence type="ECO:0000313" key="3">
    <source>
        <dbReference type="Proteomes" id="UP001224122"/>
    </source>
</evidence>
<feature type="transmembrane region" description="Helical" evidence="1">
    <location>
        <begin position="98"/>
        <end position="116"/>
    </location>
</feature>
<keyword evidence="1" id="KW-1133">Transmembrane helix</keyword>
<keyword evidence="1" id="KW-0472">Membrane</keyword>
<evidence type="ECO:0000313" key="2">
    <source>
        <dbReference type="EMBL" id="MDQ0200738.1"/>
    </source>
</evidence>
<proteinExistence type="predicted"/>
<feature type="transmembrane region" description="Helical" evidence="1">
    <location>
        <begin position="236"/>
        <end position="254"/>
    </location>
</feature>
<feature type="transmembrane region" description="Helical" evidence="1">
    <location>
        <begin position="274"/>
        <end position="301"/>
    </location>
</feature>
<evidence type="ECO:0008006" key="4">
    <source>
        <dbReference type="Google" id="ProtNLM"/>
    </source>
</evidence>
<feature type="transmembrane region" description="Helical" evidence="1">
    <location>
        <begin position="199"/>
        <end position="224"/>
    </location>
</feature>
<comment type="caution">
    <text evidence="2">The sequence shown here is derived from an EMBL/GenBank/DDBJ whole genome shotgun (WGS) entry which is preliminary data.</text>
</comment>
<accession>A0ABT9XYV0</accession>
<feature type="transmembrane region" description="Helical" evidence="1">
    <location>
        <begin position="163"/>
        <end position="187"/>
    </location>
</feature>
<reference evidence="2 3" key="1">
    <citation type="submission" date="2023-07" db="EMBL/GenBank/DDBJ databases">
        <title>Genomic Encyclopedia of Type Strains, Phase IV (KMG-IV): sequencing the most valuable type-strain genomes for metagenomic binning, comparative biology and taxonomic classification.</title>
        <authorList>
            <person name="Goeker M."/>
        </authorList>
    </citation>
    <scope>NUCLEOTIDE SEQUENCE [LARGE SCALE GENOMIC DNA]</scope>
    <source>
        <strain evidence="2 3">DSM 27594</strain>
    </source>
</reference>
<name>A0ABT9XYV0_9BACI</name>
<protein>
    <recommendedName>
        <fullName evidence="4">EpsG family protein</fullName>
    </recommendedName>
</protein>
<dbReference type="InterPro" id="IPR049458">
    <property type="entry name" value="EpsG-like"/>
</dbReference>
<feature type="transmembrane region" description="Helical" evidence="1">
    <location>
        <begin position="122"/>
        <end position="142"/>
    </location>
</feature>
<keyword evidence="3" id="KW-1185">Reference proteome</keyword>
<dbReference type="RefSeq" id="WP_307411073.1">
    <property type="nucleotide sequence ID" value="NZ_JAUSTW010000007.1"/>
</dbReference>
<gene>
    <name evidence="2" type="ORF">J2S10_003940</name>
</gene>
<dbReference type="EMBL" id="JAUSTW010000007">
    <property type="protein sequence ID" value="MDQ0200738.1"/>
    <property type="molecule type" value="Genomic_DNA"/>
</dbReference>
<sequence length="348" mass="40129">MTVFYCLILWVGIVSLLSIDIKNKQLRNKIVIVLGCVGIFLIQALRAETIGNDLISYLPGYHMVDSINIFKGERLFNFEPGYIFYSQIFSKLNFSDQGYLAVVALTIIAPIAFTWLKNSKMPGLSVFIYITLGFFTFSFSGLRQSIAMAIVFFSFKYIQEKSLIKFILCVALAMSFHTTAIIFIFAYPLSYLRLKSTHFFFIIPSLILIFILKTKIFLLIYRLYKGAAGEVESTNAYTMLFVMIFVLILAYIFGSKDKEDIRFNIYKNYMLVAILIQIFASQSSVVMRAGYYYYLFITLLLPEVVKNQRDAKIRILVVGVLIFALLYFFQKTTGNGYLNVSPFKFYWE</sequence>
<feature type="transmembrane region" description="Helical" evidence="1">
    <location>
        <begin position="313"/>
        <end position="330"/>
    </location>
</feature>
<dbReference type="Proteomes" id="UP001224122">
    <property type="component" value="Unassembled WGS sequence"/>
</dbReference>